<dbReference type="AlphaFoldDB" id="A0A139I984"/>
<keyword evidence="3" id="KW-0690">Ribosome biogenesis</keyword>
<feature type="region of interest" description="Disordered" evidence="9">
    <location>
        <begin position="443"/>
        <end position="544"/>
    </location>
</feature>
<comment type="subcellular location">
    <subcellularLocation>
        <location evidence="1">Cytoplasm</location>
    </subcellularLocation>
</comment>
<dbReference type="GO" id="GO:0003676">
    <property type="term" value="F:nucleic acid binding"/>
    <property type="evidence" value="ECO:0007669"/>
    <property type="project" value="InterPro"/>
</dbReference>
<keyword evidence="6" id="KW-0863">Zinc-finger</keyword>
<dbReference type="Pfam" id="PF12171">
    <property type="entry name" value="zf-C2H2_jaz"/>
    <property type="match status" value="1"/>
</dbReference>
<feature type="compositionally biased region" description="Acidic residues" evidence="9">
    <location>
        <begin position="339"/>
        <end position="354"/>
    </location>
</feature>
<dbReference type="InterPro" id="IPR022755">
    <property type="entry name" value="Znf_C2H2_jaz"/>
</dbReference>
<feature type="compositionally biased region" description="Basic residues" evidence="9">
    <location>
        <begin position="529"/>
        <end position="544"/>
    </location>
</feature>
<evidence type="ECO:0000256" key="5">
    <source>
        <dbReference type="ARBA" id="ARBA00022737"/>
    </source>
</evidence>
<feature type="domain" description="C2H2-type" evidence="10">
    <location>
        <begin position="261"/>
        <end position="283"/>
    </location>
</feature>
<evidence type="ECO:0000313" key="11">
    <source>
        <dbReference type="EMBL" id="KXT11179.1"/>
    </source>
</evidence>
<proteinExistence type="inferred from homology"/>
<evidence type="ECO:0000256" key="3">
    <source>
        <dbReference type="ARBA" id="ARBA00022517"/>
    </source>
</evidence>
<dbReference type="GO" id="GO:0030687">
    <property type="term" value="C:preribosome, large subunit precursor"/>
    <property type="evidence" value="ECO:0007669"/>
    <property type="project" value="TreeGrafter"/>
</dbReference>
<evidence type="ECO:0000313" key="12">
    <source>
        <dbReference type="Proteomes" id="UP000073492"/>
    </source>
</evidence>
<reference evidence="11 12" key="1">
    <citation type="submission" date="2015-07" db="EMBL/GenBank/DDBJ databases">
        <title>Comparative genomics of the Sigatoka disease complex on banana suggests a link between parallel evolutionary changes in Pseudocercospora fijiensis and Pseudocercospora eumusae and increased virulence on the banana host.</title>
        <authorList>
            <person name="Chang T.-C."/>
            <person name="Salvucci A."/>
            <person name="Crous P.W."/>
            <person name="Stergiopoulos I."/>
        </authorList>
    </citation>
    <scope>NUCLEOTIDE SEQUENCE [LARGE SCALE GENOMIC DNA]</scope>
    <source>
        <strain evidence="11 12">CBS 116634</strain>
    </source>
</reference>
<feature type="domain" description="C2H2-type" evidence="10">
    <location>
        <begin position="85"/>
        <end position="107"/>
    </location>
</feature>
<evidence type="ECO:0000256" key="7">
    <source>
        <dbReference type="ARBA" id="ARBA00022833"/>
    </source>
</evidence>
<feature type="compositionally biased region" description="Basic and acidic residues" evidence="9">
    <location>
        <begin position="389"/>
        <end position="402"/>
    </location>
</feature>
<evidence type="ECO:0000256" key="4">
    <source>
        <dbReference type="ARBA" id="ARBA00022723"/>
    </source>
</evidence>
<gene>
    <name evidence="11" type="ORF">AC579_6858</name>
</gene>
<feature type="domain" description="C2H2-type" evidence="10">
    <location>
        <begin position="20"/>
        <end position="42"/>
    </location>
</feature>
<feature type="region of interest" description="Disordered" evidence="9">
    <location>
        <begin position="335"/>
        <end position="410"/>
    </location>
</feature>
<evidence type="ECO:0000256" key="9">
    <source>
        <dbReference type="SAM" id="MobiDB-lite"/>
    </source>
</evidence>
<keyword evidence="5" id="KW-0677">Repeat</keyword>
<evidence type="ECO:0000256" key="2">
    <source>
        <dbReference type="ARBA" id="ARBA00022490"/>
    </source>
</evidence>
<organism evidence="11 12">
    <name type="scientific">Pseudocercospora musae</name>
    <dbReference type="NCBI Taxonomy" id="113226"/>
    <lineage>
        <taxon>Eukaryota</taxon>
        <taxon>Fungi</taxon>
        <taxon>Dikarya</taxon>
        <taxon>Ascomycota</taxon>
        <taxon>Pezizomycotina</taxon>
        <taxon>Dothideomycetes</taxon>
        <taxon>Dothideomycetidae</taxon>
        <taxon>Mycosphaerellales</taxon>
        <taxon>Mycosphaerellaceae</taxon>
        <taxon>Pseudocercospora</taxon>
    </lineage>
</organism>
<feature type="compositionally biased region" description="Basic and acidic residues" evidence="9">
    <location>
        <begin position="446"/>
        <end position="462"/>
    </location>
</feature>
<evidence type="ECO:0000259" key="10">
    <source>
        <dbReference type="PROSITE" id="PS00028"/>
    </source>
</evidence>
<sequence length="544" mass="60838">MATTTQAPAAQHGSAHPFTCNTCQVAFRSSDLQRTHMQSDWHRYNLKRRVASLPPLTSEIFAEKVLANKASAAATAARASFERRCDTCDKTYFSEGAYVNHLGSQKHRMLAARSAAQGRGVDGAETDSMADSTFTLGETLDTASTAASTINGEDVESAEEPELERVVKGLRDTGLTEPTPSTSPKEDGHGEGNESMDDDDYEHKADLSQCLFCNYVSPTMDLNLNHMSRQHSFFIPEKHYLVDLAGLINYLSETVNVLHQCLFCHKQVHTSSGVQTHMRDRGHCMIAYGTEEEQMDVGQFYDFRSTYSDEESETVEDETSGGGVSLGAKRAVKTIVENGEGEDVDMDEDDDGWESDGSLSSVPTDEITSVPVDQTHRLERLGLHRHHARTDPRPHKNTDGYHSHAHHGTHAAYHDDYELHLPSGRIAGHRSLRQYYRQNLRNYPSAEERAEQRMIEEGRHDSDADDEDAELQSTEQDGGSRGRQLVSRANGGLGMVGVSDAKKREVKAVEKRVQNREQRAEARYEWTKNKKGNFQKHFRDHLLQ</sequence>
<dbReference type="OrthoDB" id="19329at2759"/>
<dbReference type="InterPro" id="IPR036236">
    <property type="entry name" value="Znf_C2H2_sf"/>
</dbReference>
<evidence type="ECO:0000256" key="6">
    <source>
        <dbReference type="ARBA" id="ARBA00022771"/>
    </source>
</evidence>
<name>A0A139I984_9PEZI</name>
<dbReference type="STRING" id="113226.A0A139I984"/>
<keyword evidence="4" id="KW-0479">Metal-binding</keyword>
<dbReference type="SMART" id="SM00451">
    <property type="entry name" value="ZnF_U1"/>
    <property type="match status" value="2"/>
</dbReference>
<dbReference type="Pfam" id="PF12756">
    <property type="entry name" value="zf-C2H2_2"/>
    <property type="match status" value="1"/>
</dbReference>
<feature type="region of interest" description="Disordered" evidence="9">
    <location>
        <begin position="170"/>
        <end position="200"/>
    </location>
</feature>
<comment type="caution">
    <text evidence="11">The sequence shown here is derived from an EMBL/GenBank/DDBJ whole genome shotgun (WGS) entry which is preliminary data.</text>
</comment>
<keyword evidence="2" id="KW-0963">Cytoplasm</keyword>
<accession>A0A139I984</accession>
<feature type="compositionally biased region" description="Basic and acidic residues" evidence="9">
    <location>
        <begin position="500"/>
        <end position="528"/>
    </location>
</feature>
<dbReference type="PANTHER" id="PTHR13182:SF8">
    <property type="entry name" value="CYTOPLASMIC 60S SUBUNIT BIOGENESIS FACTOR ZNF622"/>
    <property type="match status" value="1"/>
</dbReference>
<dbReference type="InterPro" id="IPR013087">
    <property type="entry name" value="Znf_C2H2_type"/>
</dbReference>
<dbReference type="PANTHER" id="PTHR13182">
    <property type="entry name" value="ZINC FINGER PROTEIN 622"/>
    <property type="match status" value="1"/>
</dbReference>
<dbReference type="SMART" id="SM00355">
    <property type="entry name" value="ZnF_C2H2"/>
    <property type="match status" value="4"/>
</dbReference>
<comment type="similarity">
    <text evidence="8">Belongs to the REI1 family.</text>
</comment>
<dbReference type="GO" id="GO:0005737">
    <property type="term" value="C:cytoplasm"/>
    <property type="evidence" value="ECO:0007669"/>
    <property type="project" value="UniProtKB-SubCell"/>
</dbReference>
<dbReference type="PROSITE" id="PS00028">
    <property type="entry name" value="ZINC_FINGER_C2H2_1"/>
    <property type="match status" value="3"/>
</dbReference>
<dbReference type="GO" id="GO:0008270">
    <property type="term" value="F:zinc ion binding"/>
    <property type="evidence" value="ECO:0007669"/>
    <property type="project" value="UniProtKB-KW"/>
</dbReference>
<dbReference type="EMBL" id="LFZO01000217">
    <property type="protein sequence ID" value="KXT11179.1"/>
    <property type="molecule type" value="Genomic_DNA"/>
</dbReference>
<dbReference type="SUPFAM" id="SSF57667">
    <property type="entry name" value="beta-beta-alpha zinc fingers"/>
    <property type="match status" value="3"/>
</dbReference>
<dbReference type="InterPro" id="IPR041661">
    <property type="entry name" value="ZN622/Rei1/Reh1_Znf-C2H2"/>
</dbReference>
<keyword evidence="7" id="KW-0862">Zinc</keyword>
<keyword evidence="12" id="KW-1185">Reference proteome</keyword>
<dbReference type="GO" id="GO:0042273">
    <property type="term" value="P:ribosomal large subunit biogenesis"/>
    <property type="evidence" value="ECO:0007669"/>
    <property type="project" value="TreeGrafter"/>
</dbReference>
<dbReference type="InterPro" id="IPR040025">
    <property type="entry name" value="Znf622/Rei1/Reh1"/>
</dbReference>
<evidence type="ECO:0000256" key="8">
    <source>
        <dbReference type="ARBA" id="ARBA00034126"/>
    </source>
</evidence>
<protein>
    <recommendedName>
        <fullName evidence="10">C2H2-type domain-containing protein</fullName>
    </recommendedName>
</protein>
<evidence type="ECO:0000256" key="1">
    <source>
        <dbReference type="ARBA" id="ARBA00004496"/>
    </source>
</evidence>
<dbReference type="InterPro" id="IPR003604">
    <property type="entry name" value="Matrin/U1-like-C_Znf_C2H2"/>
</dbReference>
<dbReference type="Proteomes" id="UP000073492">
    <property type="component" value="Unassembled WGS sequence"/>
</dbReference>